<evidence type="ECO:0000256" key="6">
    <source>
        <dbReference type="ARBA" id="ARBA00022490"/>
    </source>
</evidence>
<evidence type="ECO:0000259" key="9">
    <source>
        <dbReference type="Pfam" id="PF00326"/>
    </source>
</evidence>
<dbReference type="Pfam" id="PF19283">
    <property type="entry name" value="APEH_N"/>
    <property type="match status" value="2"/>
</dbReference>
<comment type="subcellular location">
    <subcellularLocation>
        <location evidence="2">Cytoplasm</location>
    </subcellularLocation>
</comment>
<dbReference type="Pfam" id="PF00326">
    <property type="entry name" value="Peptidase_S9"/>
    <property type="match status" value="1"/>
</dbReference>
<dbReference type="STRING" id="133412.A0A1R1XSR8"/>
<dbReference type="SUPFAM" id="SSF82171">
    <property type="entry name" value="DPP6 N-terminal domain-like"/>
    <property type="match status" value="1"/>
</dbReference>
<evidence type="ECO:0000256" key="4">
    <source>
        <dbReference type="ARBA" id="ARBA00011881"/>
    </source>
</evidence>
<keyword evidence="6" id="KW-0963">Cytoplasm</keyword>
<dbReference type="GO" id="GO:0005737">
    <property type="term" value="C:cytoplasm"/>
    <property type="evidence" value="ECO:0007669"/>
    <property type="project" value="UniProtKB-SubCell"/>
</dbReference>
<dbReference type="EC" id="3.4.19.1" evidence="5"/>
<keyword evidence="12" id="KW-1185">Reference proteome</keyword>
<comment type="similarity">
    <text evidence="3">Belongs to the peptidase S9C family.</text>
</comment>
<dbReference type="GO" id="GO:0004252">
    <property type="term" value="F:serine-type endopeptidase activity"/>
    <property type="evidence" value="ECO:0007669"/>
    <property type="project" value="TreeGrafter"/>
</dbReference>
<evidence type="ECO:0000313" key="12">
    <source>
        <dbReference type="Proteomes" id="UP000187283"/>
    </source>
</evidence>
<dbReference type="OrthoDB" id="43744at2759"/>
<keyword evidence="7" id="KW-0378">Hydrolase</keyword>
<sequence>MSADQLTDSTKDFNERVLDTLEIVAGLQSVSSGSIKNLSVDGVFSIEYKTRQLDFVRQSPRSCYNQATISIGHDNNVTVLSSSDPVDLNGSSDFRKFSKNGCNKSIILRSVSVKGADKRFVEIWDNNRLDKSWEVTDVHGAFYTDECFGGIEWSPSGNYAIYVAEMSEYDSFKPSSSVSGDSKKSVSLKPKLADPRRYNFNEDYGETYNGRLPPVLLLVDLINNTIGPVTGELGNSSNIAPGQPSWITDQNQNELIIFTGYIVEPRRLGLVYCQNRPSYLFACDISGNNLENLTSHSDHSEFNARSPRTTPNGNSIVYLSSSVGGPHAGCTKINLIDFSSRKIVNLVPVVRNQSSALLDASLAEGGSSPDSISADRFPAEFPGVYTLNLPRDPWFSPENSNRLFMFFASIWTSSQVVLALEISTKKISKLSFPSRANCNGFGNMDFLSASQDGTILTIYSNPAQALDLYVGNILHNDESSTSAVSVPKWSKLNLINSNTTASNLISENIDWTVIEYPEKTKFLQTIYSFPKAKADIHKYFKGSSELPPLLVLPHGGPHSTLISGTSLVPTVMTLLGFAVAQVNYTGSLGFGQDSVDELLGKIGKLEVSEIIYVAKDLSETKKLVDGNRMAYNGGSHSGYTGAMLAGQNPGLFKAYVLRNPVINIGEMVAESDIPDWCFEELLYKYNFDMKVTTPNEGPLLHPEVYKAMWDASPMQYVGSVVDPVLLNIGINDQRVPPKQGLQYYRMLFANKNCISDCKVYQNTGHALDSVEAIRESISGFIGFYHKHI</sequence>
<evidence type="ECO:0000256" key="8">
    <source>
        <dbReference type="ARBA" id="ARBA00032829"/>
    </source>
</evidence>
<organism evidence="11 12">
    <name type="scientific">Smittium culicis</name>
    <dbReference type="NCBI Taxonomy" id="133412"/>
    <lineage>
        <taxon>Eukaryota</taxon>
        <taxon>Fungi</taxon>
        <taxon>Fungi incertae sedis</taxon>
        <taxon>Zoopagomycota</taxon>
        <taxon>Kickxellomycotina</taxon>
        <taxon>Harpellomycetes</taxon>
        <taxon>Harpellales</taxon>
        <taxon>Legeriomycetaceae</taxon>
        <taxon>Smittium</taxon>
    </lineage>
</organism>
<feature type="domain" description="Peptidase S9 prolyl oligopeptidase catalytic" evidence="9">
    <location>
        <begin position="567"/>
        <end position="787"/>
    </location>
</feature>
<evidence type="ECO:0000256" key="7">
    <source>
        <dbReference type="ARBA" id="ARBA00022801"/>
    </source>
</evidence>
<accession>A0A1R1XSR8</accession>
<evidence type="ECO:0000259" key="10">
    <source>
        <dbReference type="Pfam" id="PF19283"/>
    </source>
</evidence>
<dbReference type="InterPro" id="IPR001375">
    <property type="entry name" value="Peptidase_S9_cat"/>
</dbReference>
<name>A0A1R1XSR8_9FUNG</name>
<dbReference type="GO" id="GO:0006508">
    <property type="term" value="P:proteolysis"/>
    <property type="evidence" value="ECO:0007669"/>
    <property type="project" value="InterPro"/>
</dbReference>
<evidence type="ECO:0000256" key="3">
    <source>
        <dbReference type="ARBA" id="ARBA00010040"/>
    </source>
</evidence>
<evidence type="ECO:0000313" key="11">
    <source>
        <dbReference type="EMBL" id="OMJ17665.1"/>
    </source>
</evidence>
<reference evidence="11 12" key="1">
    <citation type="submission" date="2017-01" db="EMBL/GenBank/DDBJ databases">
        <authorList>
            <person name="Mah S.A."/>
            <person name="Swanson W.J."/>
            <person name="Moy G.W."/>
            <person name="Vacquier V.D."/>
        </authorList>
    </citation>
    <scope>NUCLEOTIDE SEQUENCE [LARGE SCALE GENOMIC DNA]</scope>
    <source>
        <strain evidence="11 12">GSMNP</strain>
    </source>
</reference>
<comment type="catalytic activity">
    <reaction evidence="1">
        <text>Cleavage of an N-acetyl or N-formyl amino acid from the N-terminus of a polypeptide.</text>
        <dbReference type="EC" id="3.4.19.1"/>
    </reaction>
</comment>
<protein>
    <recommendedName>
        <fullName evidence="5">acylaminoacyl-peptidase</fullName>
        <ecNumber evidence="5">3.4.19.1</ecNumber>
    </recommendedName>
    <alternativeName>
        <fullName evidence="8">Dipeptidyl-peptidase V</fullName>
    </alternativeName>
</protein>
<dbReference type="Proteomes" id="UP000187283">
    <property type="component" value="Unassembled WGS sequence"/>
</dbReference>
<feature type="domain" description="Acylamino-acid-releasing enzyme N-terminal" evidence="10">
    <location>
        <begin position="379"/>
        <end position="494"/>
    </location>
</feature>
<dbReference type="GO" id="GO:0008242">
    <property type="term" value="F:omega peptidase activity"/>
    <property type="evidence" value="ECO:0007669"/>
    <property type="project" value="UniProtKB-EC"/>
</dbReference>
<dbReference type="AlphaFoldDB" id="A0A1R1XSR8"/>
<dbReference type="InterPro" id="IPR029058">
    <property type="entry name" value="AB_hydrolase_fold"/>
</dbReference>
<evidence type="ECO:0000256" key="5">
    <source>
        <dbReference type="ARBA" id="ARBA00012917"/>
    </source>
</evidence>
<evidence type="ECO:0000256" key="2">
    <source>
        <dbReference type="ARBA" id="ARBA00004496"/>
    </source>
</evidence>
<comment type="caution">
    <text evidence="11">The sequence shown here is derived from an EMBL/GenBank/DDBJ whole genome shotgun (WGS) entry which is preliminary data.</text>
</comment>
<dbReference type="Gene3D" id="3.40.50.1820">
    <property type="entry name" value="alpha/beta hydrolase"/>
    <property type="match status" value="1"/>
</dbReference>
<proteinExistence type="inferred from homology"/>
<dbReference type="InterPro" id="IPR045550">
    <property type="entry name" value="AARE_N"/>
</dbReference>
<dbReference type="EMBL" id="LSSN01001976">
    <property type="protein sequence ID" value="OMJ17665.1"/>
    <property type="molecule type" value="Genomic_DNA"/>
</dbReference>
<feature type="domain" description="Acylamino-acid-releasing enzyme N-terminal" evidence="10">
    <location>
        <begin position="47"/>
        <end position="351"/>
    </location>
</feature>
<comment type="subunit">
    <text evidence="4">Homotetramer.</text>
</comment>
<dbReference type="SUPFAM" id="SSF53474">
    <property type="entry name" value="alpha/beta-Hydrolases"/>
    <property type="match status" value="1"/>
</dbReference>
<dbReference type="PANTHER" id="PTHR42776:SF4">
    <property type="entry name" value="ACYLAMINO-ACID-RELEASING ENZYME"/>
    <property type="match status" value="1"/>
</dbReference>
<dbReference type="PANTHER" id="PTHR42776">
    <property type="entry name" value="SERINE PEPTIDASE S9 FAMILY MEMBER"/>
    <property type="match status" value="1"/>
</dbReference>
<gene>
    <name evidence="11" type="ORF">AYI70_g5829</name>
</gene>
<evidence type="ECO:0000256" key="1">
    <source>
        <dbReference type="ARBA" id="ARBA00000721"/>
    </source>
</evidence>